<reference evidence="15 16" key="1">
    <citation type="submission" date="2015-11" db="EMBL/GenBank/DDBJ databases">
        <authorList>
            <person name="Zhang Y."/>
            <person name="Guo Z."/>
        </authorList>
    </citation>
    <scope>NUCLEOTIDE SEQUENCE [LARGE SCALE GENOMIC DNA]</scope>
    <source>
        <strain evidence="15 16">KCTC 32221</strain>
    </source>
</reference>
<protein>
    <recommendedName>
        <fullName evidence="7 13">Triosephosphate isomerase</fullName>
        <shortName evidence="13">TIM</shortName>
        <shortName evidence="13">TPI</shortName>
        <ecNumber evidence="6 13">5.3.1.1</ecNumber>
    </recommendedName>
    <alternativeName>
        <fullName evidence="13">Triose-phosphate isomerase</fullName>
    </alternativeName>
</protein>
<comment type="subcellular location">
    <subcellularLocation>
        <location evidence="13 14">Cytoplasm</location>
    </subcellularLocation>
</comment>
<dbReference type="PATRIC" id="fig|1249552.3.peg.2680"/>
<comment type="pathway">
    <text evidence="2 13 14">Carbohydrate biosynthesis; gluconeogenesis.</text>
</comment>
<dbReference type="Gene3D" id="3.20.20.70">
    <property type="entry name" value="Aldolase class I"/>
    <property type="match status" value="1"/>
</dbReference>
<dbReference type="AlphaFoldDB" id="A0A0S2KG57"/>
<dbReference type="GO" id="GO:0005829">
    <property type="term" value="C:cytosol"/>
    <property type="evidence" value="ECO:0007669"/>
    <property type="project" value="TreeGrafter"/>
</dbReference>
<comment type="similarity">
    <text evidence="4 13 14">Belongs to the triosephosphate isomerase family.</text>
</comment>
<accession>A0A0S2KG57</accession>
<evidence type="ECO:0000256" key="8">
    <source>
        <dbReference type="ARBA" id="ARBA00022432"/>
    </source>
</evidence>
<dbReference type="GO" id="GO:0046166">
    <property type="term" value="P:glyceraldehyde-3-phosphate biosynthetic process"/>
    <property type="evidence" value="ECO:0007669"/>
    <property type="project" value="TreeGrafter"/>
</dbReference>
<dbReference type="HAMAP" id="MF_00147_B">
    <property type="entry name" value="TIM_B"/>
    <property type="match status" value="1"/>
</dbReference>
<dbReference type="STRING" id="1249552.PS2015_2661"/>
<dbReference type="GO" id="GO:0006094">
    <property type="term" value="P:gluconeogenesis"/>
    <property type="evidence" value="ECO:0007669"/>
    <property type="project" value="UniProtKB-UniRule"/>
</dbReference>
<dbReference type="InterPro" id="IPR013785">
    <property type="entry name" value="Aldolase_TIM"/>
</dbReference>
<dbReference type="GO" id="GO:0006096">
    <property type="term" value="P:glycolytic process"/>
    <property type="evidence" value="ECO:0007669"/>
    <property type="project" value="UniProtKB-UniRule"/>
</dbReference>
<evidence type="ECO:0000256" key="4">
    <source>
        <dbReference type="ARBA" id="ARBA00007422"/>
    </source>
</evidence>
<comment type="catalytic activity">
    <reaction evidence="1 13 14">
        <text>D-glyceraldehyde 3-phosphate = dihydroxyacetone phosphate</text>
        <dbReference type="Rhea" id="RHEA:18585"/>
        <dbReference type="ChEBI" id="CHEBI:57642"/>
        <dbReference type="ChEBI" id="CHEBI:59776"/>
        <dbReference type="EC" id="5.3.1.1"/>
    </reaction>
</comment>
<comment type="function">
    <text evidence="12 13">Involved in the gluconeogenesis. Catalyzes stereospecifically the conversion of dihydroxyacetone phosphate (DHAP) to D-glyceraldehyde-3-phosphate (G3P).</text>
</comment>
<dbReference type="PROSITE" id="PS51440">
    <property type="entry name" value="TIM_2"/>
    <property type="match status" value="1"/>
</dbReference>
<dbReference type="SUPFAM" id="SSF51351">
    <property type="entry name" value="Triosephosphate isomerase (TIM)"/>
    <property type="match status" value="1"/>
</dbReference>
<evidence type="ECO:0000256" key="12">
    <source>
        <dbReference type="ARBA" id="ARBA00055680"/>
    </source>
</evidence>
<keyword evidence="8 13" id="KW-0312">Gluconeogenesis</keyword>
<keyword evidence="16" id="KW-1185">Reference proteome</keyword>
<dbReference type="EMBL" id="CP013189">
    <property type="protein sequence ID" value="ALO47293.1"/>
    <property type="molecule type" value="Genomic_DNA"/>
</dbReference>
<evidence type="ECO:0000256" key="2">
    <source>
        <dbReference type="ARBA" id="ARBA00004742"/>
    </source>
</evidence>
<dbReference type="GO" id="GO:0004807">
    <property type="term" value="F:triose-phosphate isomerase activity"/>
    <property type="evidence" value="ECO:0007669"/>
    <property type="project" value="UniProtKB-UniRule"/>
</dbReference>
<dbReference type="OrthoDB" id="9809429at2"/>
<evidence type="ECO:0000256" key="11">
    <source>
        <dbReference type="ARBA" id="ARBA00023235"/>
    </source>
</evidence>
<evidence type="ECO:0000256" key="1">
    <source>
        <dbReference type="ARBA" id="ARBA00000474"/>
    </source>
</evidence>
<dbReference type="UniPathway" id="UPA00109">
    <property type="reaction ID" value="UER00189"/>
</dbReference>
<feature type="binding site" evidence="13">
    <location>
        <begin position="234"/>
        <end position="235"/>
    </location>
    <ligand>
        <name>substrate</name>
    </ligand>
</feature>
<keyword evidence="10 13" id="KW-0324">Glycolysis</keyword>
<evidence type="ECO:0000256" key="14">
    <source>
        <dbReference type="RuleBase" id="RU363013"/>
    </source>
</evidence>
<dbReference type="KEGG" id="pspi:PS2015_2661"/>
<evidence type="ECO:0000256" key="3">
    <source>
        <dbReference type="ARBA" id="ARBA00004939"/>
    </source>
</evidence>
<evidence type="ECO:0000256" key="10">
    <source>
        <dbReference type="ARBA" id="ARBA00023152"/>
    </source>
</evidence>
<organism evidence="15 16">
    <name type="scientific">Pseudohongiella spirulinae</name>
    <dbReference type="NCBI Taxonomy" id="1249552"/>
    <lineage>
        <taxon>Bacteria</taxon>
        <taxon>Pseudomonadati</taxon>
        <taxon>Pseudomonadota</taxon>
        <taxon>Gammaproteobacteria</taxon>
        <taxon>Pseudomonadales</taxon>
        <taxon>Pseudohongiellaceae</taxon>
        <taxon>Pseudohongiella</taxon>
    </lineage>
</organism>
<dbReference type="FunFam" id="3.20.20.70:FF:000020">
    <property type="entry name" value="Triosephosphate isomerase"/>
    <property type="match status" value="1"/>
</dbReference>
<dbReference type="PROSITE" id="PS00171">
    <property type="entry name" value="TIM_1"/>
    <property type="match status" value="1"/>
</dbReference>
<evidence type="ECO:0000313" key="15">
    <source>
        <dbReference type="EMBL" id="ALO47293.1"/>
    </source>
</evidence>
<dbReference type="PANTHER" id="PTHR21139">
    <property type="entry name" value="TRIOSEPHOSPHATE ISOMERASE"/>
    <property type="match status" value="1"/>
</dbReference>
<dbReference type="EC" id="5.3.1.1" evidence="6 13"/>
<feature type="binding site" evidence="13">
    <location>
        <position position="174"/>
    </location>
    <ligand>
        <name>substrate</name>
    </ligand>
</feature>
<evidence type="ECO:0000256" key="13">
    <source>
        <dbReference type="HAMAP-Rule" id="MF_00147"/>
    </source>
</evidence>
<evidence type="ECO:0000256" key="5">
    <source>
        <dbReference type="ARBA" id="ARBA00011738"/>
    </source>
</evidence>
<dbReference type="NCBIfam" id="TIGR00419">
    <property type="entry name" value="tim"/>
    <property type="match status" value="1"/>
</dbReference>
<dbReference type="InterPro" id="IPR000652">
    <property type="entry name" value="Triosephosphate_isomerase"/>
</dbReference>
<comment type="pathway">
    <text evidence="13 14">Carbohydrate degradation; glycolysis; D-glyceraldehyde 3-phosphate from glycerone phosphate: step 1/1.</text>
</comment>
<keyword evidence="9 13" id="KW-0963">Cytoplasm</keyword>
<feature type="binding site" evidence="13">
    <location>
        <position position="213"/>
    </location>
    <ligand>
        <name>substrate</name>
    </ligand>
</feature>
<gene>
    <name evidence="13" type="primary">tpiA</name>
    <name evidence="15" type="ORF">PS2015_2661</name>
</gene>
<dbReference type="InterPro" id="IPR020861">
    <property type="entry name" value="Triosephosphate_isomerase_AS"/>
</dbReference>
<dbReference type="GO" id="GO:0019563">
    <property type="term" value="P:glycerol catabolic process"/>
    <property type="evidence" value="ECO:0007669"/>
    <property type="project" value="TreeGrafter"/>
</dbReference>
<evidence type="ECO:0000256" key="7">
    <source>
        <dbReference type="ARBA" id="ARBA00019397"/>
    </source>
</evidence>
<dbReference type="Proteomes" id="UP000065641">
    <property type="component" value="Chromosome"/>
</dbReference>
<evidence type="ECO:0000256" key="6">
    <source>
        <dbReference type="ARBA" id="ARBA00011940"/>
    </source>
</evidence>
<comment type="pathway">
    <text evidence="3">Carbohydrate metabolism; erythritol degradation.</text>
</comment>
<dbReference type="CDD" id="cd00311">
    <property type="entry name" value="TIM"/>
    <property type="match status" value="1"/>
</dbReference>
<feature type="active site" description="Proton acceptor" evidence="13">
    <location>
        <position position="168"/>
    </location>
</feature>
<evidence type="ECO:0000256" key="9">
    <source>
        <dbReference type="ARBA" id="ARBA00022490"/>
    </source>
</evidence>
<dbReference type="Pfam" id="PF00121">
    <property type="entry name" value="TIM"/>
    <property type="match status" value="1"/>
</dbReference>
<feature type="active site" description="Electrophile" evidence="13">
    <location>
        <position position="96"/>
    </location>
</feature>
<dbReference type="RefSeq" id="WP_058022695.1">
    <property type="nucleotide sequence ID" value="NZ_CP013189.1"/>
</dbReference>
<feature type="binding site" evidence="13">
    <location>
        <begin position="9"/>
        <end position="11"/>
    </location>
    <ligand>
        <name>substrate</name>
    </ligand>
</feature>
<name>A0A0S2KG57_9GAMM</name>
<dbReference type="InterPro" id="IPR035990">
    <property type="entry name" value="TIM_sf"/>
</dbReference>
<dbReference type="InterPro" id="IPR022896">
    <property type="entry name" value="TrioseP_Isoase_bac/euk"/>
</dbReference>
<keyword evidence="11 13" id="KW-0413">Isomerase</keyword>
<evidence type="ECO:0000313" key="16">
    <source>
        <dbReference type="Proteomes" id="UP000065641"/>
    </source>
</evidence>
<proteinExistence type="inferred from homology"/>
<sequence length="251" mass="26069">MRRALVAGNWKMNGSRSDIGELISSLVAELGDGVNGVDIVVCPPFPYLNQVADAAHGSELVLGAQNLSEYSSGAYTGEVSASMLQDFRVRYVIVGHSERRSLFAESNQQAASKFVAAREAGLTPILCVGETGEQRSAGQALQVVADQIDFVVGVAGIAAMAEAVIAYEPVWAIGSGESATSQQAQEMHAHIRGLLAAHDEDVAAAVQILYGGSVSAANAEELFACPDIDGGLVGGASLDAQSFIRICKSVS</sequence>
<dbReference type="UniPathway" id="UPA00138"/>
<dbReference type="PANTHER" id="PTHR21139:SF42">
    <property type="entry name" value="TRIOSEPHOSPHATE ISOMERASE"/>
    <property type="match status" value="1"/>
</dbReference>
<comment type="subunit">
    <text evidence="5 13 14">Homodimer.</text>
</comment>